<organism evidence="6 7">
    <name type="scientific">Coemansia biformis</name>
    <dbReference type="NCBI Taxonomy" id="1286918"/>
    <lineage>
        <taxon>Eukaryota</taxon>
        <taxon>Fungi</taxon>
        <taxon>Fungi incertae sedis</taxon>
        <taxon>Zoopagomycota</taxon>
        <taxon>Kickxellomycotina</taxon>
        <taxon>Kickxellomycetes</taxon>
        <taxon>Kickxellales</taxon>
        <taxon>Kickxellaceae</taxon>
        <taxon>Coemansia</taxon>
    </lineage>
</organism>
<dbReference type="Pfam" id="PF03152">
    <property type="entry name" value="UFD1_N1"/>
    <property type="match status" value="1"/>
</dbReference>
<keyword evidence="7" id="KW-1185">Reference proteome</keyword>
<dbReference type="PANTHER" id="PTHR12555:SF15">
    <property type="entry name" value="FUSION DEGRADATION PROTEIN (UFD1), PUTATIVE (AFU_ORTHOLOGUE AFUA_4G04640)-RELATED"/>
    <property type="match status" value="1"/>
</dbReference>
<dbReference type="GO" id="GO:0031593">
    <property type="term" value="F:polyubiquitin modification-dependent protein binding"/>
    <property type="evidence" value="ECO:0007669"/>
    <property type="project" value="TreeGrafter"/>
</dbReference>
<dbReference type="InterPro" id="IPR032353">
    <property type="entry name" value="AZUL"/>
</dbReference>
<dbReference type="Gene3D" id="6.10.130.10">
    <property type="entry name" value="Ubiquitin-protein ligase E3A, N-terminal zinc-binding domain (AZUL)"/>
    <property type="match status" value="1"/>
</dbReference>
<evidence type="ECO:0000313" key="6">
    <source>
        <dbReference type="EMBL" id="KAJ1728885.1"/>
    </source>
</evidence>
<dbReference type="GO" id="GO:0006511">
    <property type="term" value="P:ubiquitin-dependent protein catabolic process"/>
    <property type="evidence" value="ECO:0007669"/>
    <property type="project" value="InterPro"/>
</dbReference>
<name>A0A9W7Y5Y6_9FUNG</name>
<dbReference type="InterPro" id="IPR055417">
    <property type="entry name" value="UFD1_N1"/>
</dbReference>
<accession>A0A9W7Y5Y6</accession>
<comment type="caution">
    <text evidence="6">The sequence shown here is derived from an EMBL/GenBank/DDBJ whole genome shotgun (WGS) entry which is preliminary data.</text>
</comment>
<evidence type="ECO:0008006" key="8">
    <source>
        <dbReference type="Google" id="ProtNLM"/>
    </source>
</evidence>
<dbReference type="InterPro" id="IPR004854">
    <property type="entry name" value="Ufd1-like"/>
</dbReference>
<dbReference type="OrthoDB" id="193703at2759"/>
<feature type="compositionally biased region" description="Basic and acidic residues" evidence="3">
    <location>
        <begin position="66"/>
        <end position="78"/>
    </location>
</feature>
<gene>
    <name evidence="6" type="ORF">LPJ61_003802</name>
</gene>
<evidence type="ECO:0000256" key="1">
    <source>
        <dbReference type="ARBA" id="ARBA00006043"/>
    </source>
</evidence>
<evidence type="ECO:0000256" key="3">
    <source>
        <dbReference type="SAM" id="MobiDB-lite"/>
    </source>
</evidence>
<dbReference type="Pfam" id="PF16558">
    <property type="entry name" value="AZUL"/>
    <property type="match status" value="1"/>
</dbReference>
<dbReference type="InterPro" id="IPR042556">
    <property type="entry name" value="AZUL_sf"/>
</dbReference>
<evidence type="ECO:0000259" key="4">
    <source>
        <dbReference type="Pfam" id="PF03152"/>
    </source>
</evidence>
<evidence type="ECO:0000256" key="2">
    <source>
        <dbReference type="ARBA" id="ARBA00022786"/>
    </source>
</evidence>
<dbReference type="GO" id="GO:0036503">
    <property type="term" value="P:ERAD pathway"/>
    <property type="evidence" value="ECO:0007669"/>
    <property type="project" value="TreeGrafter"/>
</dbReference>
<reference evidence="6" key="1">
    <citation type="submission" date="2022-07" db="EMBL/GenBank/DDBJ databases">
        <title>Phylogenomic reconstructions and comparative analyses of Kickxellomycotina fungi.</title>
        <authorList>
            <person name="Reynolds N.K."/>
            <person name="Stajich J.E."/>
            <person name="Barry K."/>
            <person name="Grigoriev I.V."/>
            <person name="Crous P."/>
            <person name="Smith M.E."/>
        </authorList>
    </citation>
    <scope>NUCLEOTIDE SEQUENCE</scope>
    <source>
        <strain evidence="6">BCRC 34381</strain>
    </source>
</reference>
<keyword evidence="2" id="KW-0833">Ubl conjugation pathway</keyword>
<evidence type="ECO:0000313" key="7">
    <source>
        <dbReference type="Proteomes" id="UP001143981"/>
    </source>
</evidence>
<dbReference type="Gene3D" id="3.10.330.10">
    <property type="match status" value="1"/>
</dbReference>
<dbReference type="PANTHER" id="PTHR12555">
    <property type="entry name" value="UBIQUITIN FUSION DEGRADATON PROTEIN 1"/>
    <property type="match status" value="1"/>
</dbReference>
<evidence type="ECO:0000259" key="5">
    <source>
        <dbReference type="Pfam" id="PF16558"/>
    </source>
</evidence>
<dbReference type="AlphaFoldDB" id="A0A9W7Y5Y6"/>
<dbReference type="GO" id="GO:0034098">
    <property type="term" value="C:VCP-NPL4-UFD1 AAA ATPase complex"/>
    <property type="evidence" value="ECO:0007669"/>
    <property type="project" value="TreeGrafter"/>
</dbReference>
<feature type="domain" description="Ubiquitin-protein ligase E3A N-terminal zinc-binding" evidence="5">
    <location>
        <begin position="586"/>
        <end position="634"/>
    </location>
</feature>
<proteinExistence type="inferred from homology"/>
<dbReference type="EMBL" id="JANBOI010000720">
    <property type="protein sequence ID" value="KAJ1728885.1"/>
    <property type="molecule type" value="Genomic_DNA"/>
</dbReference>
<protein>
    <recommendedName>
        <fullName evidence="8">Ubiquitin-protein ligase E3A N-terminal zinc-binding domain-containing protein</fullName>
    </recommendedName>
</protein>
<feature type="domain" description="Ubiquitin fusion degradation protein UFD1 N-terminal subdomain 1" evidence="4">
    <location>
        <begin position="80"/>
        <end position="144"/>
    </location>
</feature>
<sequence length="666" mass="71052">MESVVEFSRVLRCKAAAATADTRYSDKINLPPSYLAALLDRRNGSAHREPVGAQRWTRDSAFGSSNDEHGPALGDSDRLPSPLIFRLTQRKAAPLTATEHPGRNAVHCGVREFSCDEGDVAIPEWVMQNAGLCEGDSVAVEFVQVEKGTSAILQALDPAAQSVGNVRALLEAHMRTRLTALFVGETFHVPVGGMEQPLAFAVATLEPMGAVDVVDTDLAVDLLHVDGSAAGGAANGSHGSSSIEELVPGTPRAVKADANHPCTFQLHVPAHVKATDVVLVCRPGSDASLCASRLVRNVGIIDNSWFDYSPPSQQPKRLRIAREQLPSGSNTVYVSVVGFPAACDATIEVLFDAPPPSEQASLSVHTPDSSSGPDEPVCANCGSSVPAARLEMHRAVCERHNAKCPACAHVFKRGSAELERHWHCEQCGAAGEQGDRSKHDYFYHTPHACACDPGHAYASLADVAEHRRTLCPERLIECQYCHTIVAQGPAATTAEAILLGQHAHEWSCGSRSIQCTKCKAYVGIRKVQVHMRVHEMKDAAVRASMVPCANRECGRERGDNPLGLCTSCFGPLYTGQYDPGHHKLLKRLTRNLHAQMTTGCGSAKCRNPHCATGMRKTSGGAGAAPLSQTEAAAMLIPVLRAYAPLATAAPGHASIDYAAIDLHMCV</sequence>
<dbReference type="Proteomes" id="UP001143981">
    <property type="component" value="Unassembled WGS sequence"/>
</dbReference>
<dbReference type="InterPro" id="IPR042299">
    <property type="entry name" value="Ufd1-like_Nn"/>
</dbReference>
<feature type="region of interest" description="Disordered" evidence="3">
    <location>
        <begin position="46"/>
        <end position="79"/>
    </location>
</feature>
<dbReference type="Gene3D" id="2.40.40.50">
    <property type="entry name" value="Ubiquitin fusion degradation protein UFD1, N-terminal domain"/>
    <property type="match status" value="1"/>
</dbReference>
<comment type="similarity">
    <text evidence="1">Belongs to the UFD1 family.</text>
</comment>